<name>A0A815V0Q7_9BILA</name>
<dbReference type="PROSITE" id="PS50297">
    <property type="entry name" value="ANK_REP_REGION"/>
    <property type="match status" value="1"/>
</dbReference>
<dbReference type="SMART" id="SM00248">
    <property type="entry name" value="ANK"/>
    <property type="match status" value="2"/>
</dbReference>
<keyword evidence="1" id="KW-0040">ANK repeat</keyword>
<dbReference type="OrthoDB" id="1601181at2759"/>
<dbReference type="Pfam" id="PF12796">
    <property type="entry name" value="Ank_2"/>
    <property type="match status" value="1"/>
</dbReference>
<evidence type="ECO:0000256" key="1">
    <source>
        <dbReference type="PROSITE-ProRule" id="PRU00023"/>
    </source>
</evidence>
<evidence type="ECO:0000313" key="3">
    <source>
        <dbReference type="EMBL" id="CAF4380671.1"/>
    </source>
</evidence>
<dbReference type="Proteomes" id="UP000663829">
    <property type="component" value="Unassembled WGS sequence"/>
</dbReference>
<dbReference type="AlphaFoldDB" id="A0A815V0Q7"/>
<protein>
    <recommendedName>
        <fullName evidence="5">NAD(+)--protein-arginine ADP-ribosyltransferase</fullName>
    </recommendedName>
</protein>
<dbReference type="SUPFAM" id="SSF56399">
    <property type="entry name" value="ADP-ribosylation"/>
    <property type="match status" value="1"/>
</dbReference>
<organism evidence="2 4">
    <name type="scientific">Didymodactylos carnosus</name>
    <dbReference type="NCBI Taxonomy" id="1234261"/>
    <lineage>
        <taxon>Eukaryota</taxon>
        <taxon>Metazoa</taxon>
        <taxon>Spiralia</taxon>
        <taxon>Gnathifera</taxon>
        <taxon>Rotifera</taxon>
        <taxon>Eurotatoria</taxon>
        <taxon>Bdelloidea</taxon>
        <taxon>Philodinida</taxon>
        <taxon>Philodinidae</taxon>
        <taxon>Didymodactylos</taxon>
    </lineage>
</organism>
<dbReference type="InterPro" id="IPR002110">
    <property type="entry name" value="Ankyrin_rpt"/>
</dbReference>
<gene>
    <name evidence="2" type="ORF">GPM918_LOCUS37570</name>
    <name evidence="3" type="ORF">SRO942_LOCUS38338</name>
</gene>
<dbReference type="EMBL" id="CAJNOQ010023906">
    <property type="protein sequence ID" value="CAF1521432.1"/>
    <property type="molecule type" value="Genomic_DNA"/>
</dbReference>
<evidence type="ECO:0000313" key="2">
    <source>
        <dbReference type="EMBL" id="CAF1521432.1"/>
    </source>
</evidence>
<sequence length="409" mass="46944">MKQGKTKEREEQKILRNPQQGEASAFYWACRNGNIELVKELVTSISYENLNRLEPNGSTALHAATFYGQADIVHLLLHERGCRRDLLNLHGLTAYEEATSDKIRQLFHRPNNVNRFCDESDEAINMFEVSRNEDADSDKDIVCDNWVYSSADAKKIAGTKEWNSAFKTLYQSKVGRKFDEKFGYIVAGEDDIINHLTGTVREHLLLKPHRQFEKCMNLLALAAEEHKPEPLLRLYTLETPFYRALNKGDARHLQNALYRSLDKLKPRYFQGTSYRGVKMTKNDLRVYRWASKKHGTIWTRTFSSTSLERSVAEQFAGTTSSADKRQSVLMIFRFPEKCDTAINLGKLSPDLPCISEYENEAEVLLLPFTYFTLSEVKTESQPMIIYLENAPVKNSWLAVLKNWGPGAHS</sequence>
<accession>A0A815V0Q7</accession>
<reference evidence="2" key="1">
    <citation type="submission" date="2021-02" db="EMBL/GenBank/DDBJ databases">
        <authorList>
            <person name="Nowell W R."/>
        </authorList>
    </citation>
    <scope>NUCLEOTIDE SEQUENCE</scope>
</reference>
<dbReference type="Gene3D" id="3.90.176.10">
    <property type="entry name" value="Toxin ADP-ribosyltransferase, Chain A, domain 1"/>
    <property type="match status" value="1"/>
</dbReference>
<dbReference type="Proteomes" id="UP000681722">
    <property type="component" value="Unassembled WGS sequence"/>
</dbReference>
<dbReference type="PROSITE" id="PS50088">
    <property type="entry name" value="ANK_REPEAT"/>
    <property type="match status" value="1"/>
</dbReference>
<dbReference type="EMBL" id="CAJOBC010089457">
    <property type="protein sequence ID" value="CAF4380671.1"/>
    <property type="molecule type" value="Genomic_DNA"/>
</dbReference>
<proteinExistence type="predicted"/>
<evidence type="ECO:0000313" key="4">
    <source>
        <dbReference type="Proteomes" id="UP000663829"/>
    </source>
</evidence>
<dbReference type="InterPro" id="IPR036770">
    <property type="entry name" value="Ankyrin_rpt-contain_sf"/>
</dbReference>
<comment type="caution">
    <text evidence="2">The sequence shown here is derived from an EMBL/GenBank/DDBJ whole genome shotgun (WGS) entry which is preliminary data.</text>
</comment>
<evidence type="ECO:0008006" key="5">
    <source>
        <dbReference type="Google" id="ProtNLM"/>
    </source>
</evidence>
<dbReference type="SUPFAM" id="SSF48403">
    <property type="entry name" value="Ankyrin repeat"/>
    <property type="match status" value="1"/>
</dbReference>
<keyword evidence="4" id="KW-1185">Reference proteome</keyword>
<feature type="repeat" description="ANK" evidence="1">
    <location>
        <begin position="56"/>
        <end position="77"/>
    </location>
</feature>
<dbReference type="Gene3D" id="1.25.40.20">
    <property type="entry name" value="Ankyrin repeat-containing domain"/>
    <property type="match status" value="1"/>
</dbReference>